<evidence type="ECO:0000256" key="3">
    <source>
        <dbReference type="ARBA" id="ARBA00023125"/>
    </source>
</evidence>
<proteinExistence type="predicted"/>
<evidence type="ECO:0000313" key="8">
    <source>
        <dbReference type="EMBL" id="RMB59050.1"/>
    </source>
</evidence>
<dbReference type="PANTHER" id="PTHR43214:SF24">
    <property type="entry name" value="TRANSCRIPTIONAL REGULATORY PROTEIN NARL-RELATED"/>
    <property type="match status" value="1"/>
</dbReference>
<evidence type="ECO:0000256" key="2">
    <source>
        <dbReference type="ARBA" id="ARBA00023015"/>
    </source>
</evidence>
<dbReference type="SMART" id="SM00421">
    <property type="entry name" value="HTH_LUXR"/>
    <property type="match status" value="1"/>
</dbReference>
<name>A0A3M0G267_9ACTN</name>
<dbReference type="PANTHER" id="PTHR43214">
    <property type="entry name" value="TWO-COMPONENT RESPONSE REGULATOR"/>
    <property type="match status" value="1"/>
</dbReference>
<dbReference type="InterPro" id="IPR000792">
    <property type="entry name" value="Tscrpt_reg_LuxR_C"/>
</dbReference>
<feature type="domain" description="Response regulatory" evidence="7">
    <location>
        <begin position="9"/>
        <end position="125"/>
    </location>
</feature>
<feature type="domain" description="HTH luxR-type" evidence="6">
    <location>
        <begin position="155"/>
        <end position="220"/>
    </location>
</feature>
<dbReference type="GO" id="GO:0003677">
    <property type="term" value="F:DNA binding"/>
    <property type="evidence" value="ECO:0007669"/>
    <property type="project" value="UniProtKB-KW"/>
</dbReference>
<gene>
    <name evidence="8" type="ORF">EAX62_12620</name>
</gene>
<comment type="caution">
    <text evidence="8">The sequence shown here is derived from an EMBL/GenBank/DDBJ whole genome shotgun (WGS) entry which is preliminary data.</text>
</comment>
<dbReference type="AlphaFoldDB" id="A0A3M0G267"/>
<evidence type="ECO:0000256" key="1">
    <source>
        <dbReference type="ARBA" id="ARBA00022553"/>
    </source>
</evidence>
<reference evidence="8 9" key="1">
    <citation type="submission" date="2018-10" db="EMBL/GenBank/DDBJ databases">
        <title>Tessaracoccus antarcticuss sp. nov., isolated from sediment.</title>
        <authorList>
            <person name="Zhou L.Y."/>
            <person name="Du Z.J."/>
        </authorList>
    </citation>
    <scope>NUCLEOTIDE SEQUENCE [LARGE SCALE GENOMIC DNA]</scope>
    <source>
        <strain evidence="8 9">JDX10</strain>
    </source>
</reference>
<dbReference type="Gene3D" id="3.40.50.2300">
    <property type="match status" value="1"/>
</dbReference>
<dbReference type="InterPro" id="IPR011006">
    <property type="entry name" value="CheY-like_superfamily"/>
</dbReference>
<evidence type="ECO:0000259" key="6">
    <source>
        <dbReference type="PROSITE" id="PS50043"/>
    </source>
</evidence>
<dbReference type="InterPro" id="IPR001789">
    <property type="entry name" value="Sig_transdc_resp-reg_receiver"/>
</dbReference>
<evidence type="ECO:0000313" key="9">
    <source>
        <dbReference type="Proteomes" id="UP000275256"/>
    </source>
</evidence>
<keyword evidence="9" id="KW-1185">Reference proteome</keyword>
<dbReference type="PROSITE" id="PS50110">
    <property type="entry name" value="RESPONSE_REGULATORY"/>
    <property type="match status" value="1"/>
</dbReference>
<dbReference type="OrthoDB" id="9808843at2"/>
<dbReference type="Pfam" id="PF00072">
    <property type="entry name" value="Response_reg"/>
    <property type="match status" value="1"/>
</dbReference>
<feature type="modified residue" description="4-aspartylphosphate" evidence="5">
    <location>
        <position position="60"/>
    </location>
</feature>
<dbReference type="Pfam" id="PF00196">
    <property type="entry name" value="GerE"/>
    <property type="match status" value="1"/>
</dbReference>
<dbReference type="CDD" id="cd17535">
    <property type="entry name" value="REC_NarL-like"/>
    <property type="match status" value="1"/>
</dbReference>
<evidence type="ECO:0000259" key="7">
    <source>
        <dbReference type="PROSITE" id="PS50110"/>
    </source>
</evidence>
<keyword evidence="1 5" id="KW-0597">Phosphoprotein</keyword>
<protein>
    <submittedName>
        <fullName evidence="8">DNA-binding response regulator</fullName>
    </submittedName>
</protein>
<dbReference type="PROSITE" id="PS50043">
    <property type="entry name" value="HTH_LUXR_2"/>
    <property type="match status" value="1"/>
</dbReference>
<dbReference type="InterPro" id="IPR039420">
    <property type="entry name" value="WalR-like"/>
</dbReference>
<evidence type="ECO:0000256" key="4">
    <source>
        <dbReference type="ARBA" id="ARBA00023163"/>
    </source>
</evidence>
<dbReference type="InterPro" id="IPR016032">
    <property type="entry name" value="Sig_transdc_resp-reg_C-effctor"/>
</dbReference>
<organism evidence="8 9">
    <name type="scientific">Tessaracoccus antarcticus</name>
    <dbReference type="NCBI Taxonomy" id="2479848"/>
    <lineage>
        <taxon>Bacteria</taxon>
        <taxon>Bacillati</taxon>
        <taxon>Actinomycetota</taxon>
        <taxon>Actinomycetes</taxon>
        <taxon>Propionibacteriales</taxon>
        <taxon>Propionibacteriaceae</taxon>
        <taxon>Tessaracoccus</taxon>
    </lineage>
</organism>
<dbReference type="GO" id="GO:0006355">
    <property type="term" value="P:regulation of DNA-templated transcription"/>
    <property type="evidence" value="ECO:0007669"/>
    <property type="project" value="InterPro"/>
</dbReference>
<sequence>MVQVRSTIRVVLVDDEALVRAGLRMILEGDATIEIVGEAGDGVAALAVVDDTHPDVVLMDIRMPQMDGLAATEQMLRAHPSTKVVVLTSYDVDDLVPRALRLGATGYFLKDTPPQELVEAVHRIADGDTMLSQSAIGHLVDAVTRQAPGAGGPDATRLADALTERELSVARAISRGLSNAQIATELFVSVTTVKTHVSRILGKLGVVNRVQIAACVQRDAR</sequence>
<keyword evidence="4" id="KW-0804">Transcription</keyword>
<dbReference type="GO" id="GO:0000160">
    <property type="term" value="P:phosphorelay signal transduction system"/>
    <property type="evidence" value="ECO:0007669"/>
    <property type="project" value="InterPro"/>
</dbReference>
<dbReference type="Proteomes" id="UP000275256">
    <property type="component" value="Unassembled WGS sequence"/>
</dbReference>
<keyword evidence="2" id="KW-0805">Transcription regulation</keyword>
<accession>A0A3M0G267</accession>
<keyword evidence="3 8" id="KW-0238">DNA-binding</keyword>
<dbReference type="SUPFAM" id="SSF52172">
    <property type="entry name" value="CheY-like"/>
    <property type="match status" value="1"/>
</dbReference>
<dbReference type="SUPFAM" id="SSF46894">
    <property type="entry name" value="C-terminal effector domain of the bipartite response regulators"/>
    <property type="match status" value="1"/>
</dbReference>
<dbReference type="CDD" id="cd06170">
    <property type="entry name" value="LuxR_C_like"/>
    <property type="match status" value="1"/>
</dbReference>
<dbReference type="SMART" id="SM00448">
    <property type="entry name" value="REC"/>
    <property type="match status" value="1"/>
</dbReference>
<dbReference type="PROSITE" id="PS00622">
    <property type="entry name" value="HTH_LUXR_1"/>
    <property type="match status" value="1"/>
</dbReference>
<dbReference type="InterPro" id="IPR058245">
    <property type="entry name" value="NreC/VraR/RcsB-like_REC"/>
</dbReference>
<evidence type="ECO:0000256" key="5">
    <source>
        <dbReference type="PROSITE-ProRule" id="PRU00169"/>
    </source>
</evidence>
<dbReference type="EMBL" id="REFW01000003">
    <property type="protein sequence ID" value="RMB59050.1"/>
    <property type="molecule type" value="Genomic_DNA"/>
</dbReference>
<dbReference type="PRINTS" id="PR00038">
    <property type="entry name" value="HTHLUXR"/>
</dbReference>